<evidence type="ECO:0000256" key="8">
    <source>
        <dbReference type="ARBA" id="ARBA00047469"/>
    </source>
</evidence>
<comment type="catalytic activity">
    <reaction evidence="8">
        <text>tRNA(Leu) + L-leucine + ATP = L-leucyl-tRNA(Leu) + AMP + diphosphate</text>
        <dbReference type="Rhea" id="RHEA:11688"/>
        <dbReference type="Rhea" id="RHEA-COMP:9613"/>
        <dbReference type="Rhea" id="RHEA-COMP:9622"/>
        <dbReference type="ChEBI" id="CHEBI:30616"/>
        <dbReference type="ChEBI" id="CHEBI:33019"/>
        <dbReference type="ChEBI" id="CHEBI:57427"/>
        <dbReference type="ChEBI" id="CHEBI:78442"/>
        <dbReference type="ChEBI" id="CHEBI:78494"/>
        <dbReference type="ChEBI" id="CHEBI:456215"/>
        <dbReference type="EC" id="6.1.1.4"/>
    </reaction>
</comment>
<dbReference type="EMBL" id="AMFJ01034199">
    <property type="protein sequence ID" value="EKD29965.1"/>
    <property type="molecule type" value="Genomic_DNA"/>
</dbReference>
<evidence type="ECO:0000256" key="3">
    <source>
        <dbReference type="ARBA" id="ARBA00022598"/>
    </source>
</evidence>
<dbReference type="GO" id="GO:0005829">
    <property type="term" value="C:cytosol"/>
    <property type="evidence" value="ECO:0007669"/>
    <property type="project" value="TreeGrafter"/>
</dbReference>
<dbReference type="EC" id="6.1.1.4" evidence="2"/>
<keyword evidence="6" id="KW-0648">Protein biosynthesis</keyword>
<gene>
    <name evidence="10" type="ORF">ACD_78C00199G0007</name>
</gene>
<dbReference type="GO" id="GO:0006429">
    <property type="term" value="P:leucyl-tRNA aminoacylation"/>
    <property type="evidence" value="ECO:0007669"/>
    <property type="project" value="InterPro"/>
</dbReference>
<dbReference type="Pfam" id="PF08264">
    <property type="entry name" value="Anticodon_1"/>
    <property type="match status" value="1"/>
</dbReference>
<dbReference type="PANTHER" id="PTHR43740:SF2">
    <property type="entry name" value="LEUCINE--TRNA LIGASE, MITOCHONDRIAL"/>
    <property type="match status" value="1"/>
</dbReference>
<reference evidence="10" key="1">
    <citation type="journal article" date="2012" name="Science">
        <title>Fermentation, hydrogen, and sulfur metabolism in multiple uncultivated bacterial phyla.</title>
        <authorList>
            <person name="Wrighton K.C."/>
            <person name="Thomas B.C."/>
            <person name="Sharon I."/>
            <person name="Miller C.S."/>
            <person name="Castelle C.J."/>
            <person name="VerBerkmoes N.C."/>
            <person name="Wilkins M.J."/>
            <person name="Hettich R.L."/>
            <person name="Lipton M.S."/>
            <person name="Williams K.H."/>
            <person name="Long P.E."/>
            <person name="Banfield J.F."/>
        </authorList>
    </citation>
    <scope>NUCLEOTIDE SEQUENCE [LARGE SCALE GENOMIC DNA]</scope>
</reference>
<organism evidence="10">
    <name type="scientific">uncultured bacterium</name>
    <name type="common">gcode 4</name>
    <dbReference type="NCBI Taxonomy" id="1234023"/>
    <lineage>
        <taxon>Bacteria</taxon>
        <taxon>environmental samples</taxon>
    </lineage>
</organism>
<dbReference type="InterPro" id="IPR013155">
    <property type="entry name" value="M/V/L/I-tRNA-synth_anticd-bd"/>
</dbReference>
<evidence type="ECO:0000256" key="1">
    <source>
        <dbReference type="ARBA" id="ARBA00005594"/>
    </source>
</evidence>
<evidence type="ECO:0000259" key="9">
    <source>
        <dbReference type="Pfam" id="PF08264"/>
    </source>
</evidence>
<evidence type="ECO:0000256" key="5">
    <source>
        <dbReference type="ARBA" id="ARBA00022840"/>
    </source>
</evidence>
<name>K1XHZ6_9BACT</name>
<dbReference type="InterPro" id="IPR009080">
    <property type="entry name" value="tRNAsynth_Ia_anticodon-bd"/>
</dbReference>
<dbReference type="CDD" id="cd07958">
    <property type="entry name" value="Anticodon_Ia_Leu_BEm"/>
    <property type="match status" value="1"/>
</dbReference>
<dbReference type="GO" id="GO:0005524">
    <property type="term" value="F:ATP binding"/>
    <property type="evidence" value="ECO:0007669"/>
    <property type="project" value="UniProtKB-KW"/>
</dbReference>
<comment type="caution">
    <text evidence="10">The sequence shown here is derived from an EMBL/GenBank/DDBJ whole genome shotgun (WGS) entry which is preliminary data.</text>
</comment>
<dbReference type="FunFam" id="1.10.730.10:FF:000002">
    <property type="entry name" value="Leucine--tRNA ligase"/>
    <property type="match status" value="1"/>
</dbReference>
<dbReference type="AlphaFoldDB" id="K1XHZ6"/>
<keyword evidence="3" id="KW-0436">Ligase</keyword>
<accession>K1XHZ6</accession>
<evidence type="ECO:0000256" key="2">
    <source>
        <dbReference type="ARBA" id="ARBA00013164"/>
    </source>
</evidence>
<proteinExistence type="inferred from homology"/>
<keyword evidence="7" id="KW-0030">Aminoacyl-tRNA synthetase</keyword>
<dbReference type="Gene3D" id="1.10.730.10">
    <property type="entry name" value="Isoleucyl-tRNA Synthetase, Domain 1"/>
    <property type="match status" value="1"/>
</dbReference>
<evidence type="ECO:0000256" key="7">
    <source>
        <dbReference type="ARBA" id="ARBA00023146"/>
    </source>
</evidence>
<protein>
    <recommendedName>
        <fullName evidence="2">leucine--tRNA ligase</fullName>
        <ecNumber evidence="2">6.1.1.4</ecNumber>
    </recommendedName>
</protein>
<sequence>SDDMKAMKLLHKTIKKVGEDIEAFKFNTAISALMILLNEGIPKDTENALEWKENFAIILHPFAPHLSEELWSMLGKTTSVFEAAWPEYQEFMLVDDEVTIAIQVNGKLRGTHVFLNGVSQEEVAARVMEDREIAKWVEGLTVIREIFVPNKLYGIVAK</sequence>
<dbReference type="InterPro" id="IPR002302">
    <property type="entry name" value="Leu-tRNA-ligase"/>
</dbReference>
<comment type="similarity">
    <text evidence="1">Belongs to the class-I aminoacyl-tRNA synthetase family.</text>
</comment>
<keyword evidence="4" id="KW-0547">Nucleotide-binding</keyword>
<dbReference type="GO" id="GO:0004823">
    <property type="term" value="F:leucine-tRNA ligase activity"/>
    <property type="evidence" value="ECO:0007669"/>
    <property type="project" value="UniProtKB-EC"/>
</dbReference>
<feature type="non-terminal residue" evidence="10">
    <location>
        <position position="1"/>
    </location>
</feature>
<feature type="domain" description="Methionyl/Valyl/Leucyl/Isoleucyl-tRNA synthetase anticodon-binding" evidence="9">
    <location>
        <begin position="6"/>
        <end position="111"/>
    </location>
</feature>
<evidence type="ECO:0000256" key="4">
    <source>
        <dbReference type="ARBA" id="ARBA00022741"/>
    </source>
</evidence>
<dbReference type="PANTHER" id="PTHR43740">
    <property type="entry name" value="LEUCYL-TRNA SYNTHETASE"/>
    <property type="match status" value="1"/>
</dbReference>
<dbReference type="SUPFAM" id="SSF47323">
    <property type="entry name" value="Anticodon-binding domain of a subclass of class I aminoacyl-tRNA synthetases"/>
    <property type="match status" value="1"/>
</dbReference>
<evidence type="ECO:0000313" key="10">
    <source>
        <dbReference type="EMBL" id="EKD29965.1"/>
    </source>
</evidence>
<evidence type="ECO:0000256" key="6">
    <source>
        <dbReference type="ARBA" id="ARBA00022917"/>
    </source>
</evidence>
<keyword evidence="5" id="KW-0067">ATP-binding</keyword>